<gene>
    <name evidence="1" type="ORF">DFH08DRAFT_875663</name>
</gene>
<protein>
    <recommendedName>
        <fullName evidence="3">F-box domain-containing protein</fullName>
    </recommendedName>
</protein>
<reference evidence="1" key="1">
    <citation type="submission" date="2023-03" db="EMBL/GenBank/DDBJ databases">
        <title>Massive genome expansion in bonnet fungi (Mycena s.s.) driven by repeated elements and novel gene families across ecological guilds.</title>
        <authorList>
            <consortium name="Lawrence Berkeley National Laboratory"/>
            <person name="Harder C.B."/>
            <person name="Miyauchi S."/>
            <person name="Viragh M."/>
            <person name="Kuo A."/>
            <person name="Thoen E."/>
            <person name="Andreopoulos B."/>
            <person name="Lu D."/>
            <person name="Skrede I."/>
            <person name="Drula E."/>
            <person name="Henrissat B."/>
            <person name="Morin E."/>
            <person name="Kohler A."/>
            <person name="Barry K."/>
            <person name="LaButti K."/>
            <person name="Morin E."/>
            <person name="Salamov A."/>
            <person name="Lipzen A."/>
            <person name="Mereny Z."/>
            <person name="Hegedus B."/>
            <person name="Baldrian P."/>
            <person name="Stursova M."/>
            <person name="Weitz H."/>
            <person name="Taylor A."/>
            <person name="Grigoriev I.V."/>
            <person name="Nagy L.G."/>
            <person name="Martin F."/>
            <person name="Kauserud H."/>
        </authorList>
    </citation>
    <scope>NUCLEOTIDE SEQUENCE</scope>
    <source>
        <strain evidence="1">CBHHK002</strain>
    </source>
</reference>
<keyword evidence="2" id="KW-1185">Reference proteome</keyword>
<dbReference type="InterPro" id="IPR011047">
    <property type="entry name" value="Quinoprotein_ADH-like_sf"/>
</dbReference>
<dbReference type="SUPFAM" id="SSF81383">
    <property type="entry name" value="F-box domain"/>
    <property type="match status" value="1"/>
</dbReference>
<dbReference type="Proteomes" id="UP001218218">
    <property type="component" value="Unassembled WGS sequence"/>
</dbReference>
<comment type="caution">
    <text evidence="1">The sequence shown here is derived from an EMBL/GenBank/DDBJ whole genome shotgun (WGS) entry which is preliminary data.</text>
</comment>
<evidence type="ECO:0000313" key="2">
    <source>
        <dbReference type="Proteomes" id="UP001218218"/>
    </source>
</evidence>
<name>A0AAD6ZU86_9AGAR</name>
<dbReference type="InterPro" id="IPR036047">
    <property type="entry name" value="F-box-like_dom_sf"/>
</dbReference>
<dbReference type="AlphaFoldDB" id="A0AAD6ZU86"/>
<evidence type="ECO:0000313" key="1">
    <source>
        <dbReference type="EMBL" id="KAJ7339869.1"/>
    </source>
</evidence>
<evidence type="ECO:0008006" key="3">
    <source>
        <dbReference type="Google" id="ProtNLM"/>
    </source>
</evidence>
<sequence length="486" mass="53823">MCLDLLDADALFAILAFTDVSTIISLSRVNRYLREISSSRSAWVSIILDLSSRRLIDLPFDAVEGLSTDALKDEVKRAVAGPRTWSPISLDRPTLLRQQTVPLQPHSRSDPSCAAHIIAYVKQPGEGGNFRGTAIQCLDGRTGCLLWNWTRPRHTILLAKFDFRGPSAAVVAIASFDERFSYHIMVLEVDLKTGESHEMLALRTGTLAASRLHICGDYIACNANHYSVLLINWRAEKCIVFGTFHSQRPSELDLCPGYLMVAYGVLSAPQYVLLYSFLSLDGLWRPMSELDFASCFNATPIRPSLVLELPGNILPGDSVRRELTTTFLPSLMHADTYELISEVVDFVSVPMNVPPVQQPFAYLRSLFRAGAPPPAAAPPPPSHTIQLTARSRHHLVLPTSPLTPPHFTFKSLSHRSSSFSSISGAGYGMQYANTKIYVQRLDSTESAEPREFSIPGTDEPLRWISMTHSGAILATHDSKVVVYHYL</sequence>
<organism evidence="1 2">
    <name type="scientific">Mycena albidolilacea</name>
    <dbReference type="NCBI Taxonomy" id="1033008"/>
    <lineage>
        <taxon>Eukaryota</taxon>
        <taxon>Fungi</taxon>
        <taxon>Dikarya</taxon>
        <taxon>Basidiomycota</taxon>
        <taxon>Agaricomycotina</taxon>
        <taxon>Agaricomycetes</taxon>
        <taxon>Agaricomycetidae</taxon>
        <taxon>Agaricales</taxon>
        <taxon>Marasmiineae</taxon>
        <taxon>Mycenaceae</taxon>
        <taxon>Mycena</taxon>
    </lineage>
</organism>
<dbReference type="EMBL" id="JARIHO010000027">
    <property type="protein sequence ID" value="KAJ7339869.1"/>
    <property type="molecule type" value="Genomic_DNA"/>
</dbReference>
<dbReference type="SUPFAM" id="SSF50998">
    <property type="entry name" value="Quinoprotein alcohol dehydrogenase-like"/>
    <property type="match status" value="1"/>
</dbReference>
<proteinExistence type="predicted"/>
<accession>A0AAD6ZU86</accession>